<dbReference type="Proteomes" id="UP000790377">
    <property type="component" value="Unassembled WGS sequence"/>
</dbReference>
<dbReference type="EMBL" id="MU269585">
    <property type="protein sequence ID" value="KAH7902753.1"/>
    <property type="molecule type" value="Genomic_DNA"/>
</dbReference>
<feature type="non-terminal residue" evidence="1">
    <location>
        <position position="1"/>
    </location>
</feature>
<organism evidence="1 2">
    <name type="scientific">Hygrophoropsis aurantiaca</name>
    <dbReference type="NCBI Taxonomy" id="72124"/>
    <lineage>
        <taxon>Eukaryota</taxon>
        <taxon>Fungi</taxon>
        <taxon>Dikarya</taxon>
        <taxon>Basidiomycota</taxon>
        <taxon>Agaricomycotina</taxon>
        <taxon>Agaricomycetes</taxon>
        <taxon>Agaricomycetidae</taxon>
        <taxon>Boletales</taxon>
        <taxon>Coniophorineae</taxon>
        <taxon>Hygrophoropsidaceae</taxon>
        <taxon>Hygrophoropsis</taxon>
    </lineage>
</organism>
<keyword evidence="2" id="KW-1185">Reference proteome</keyword>
<gene>
    <name evidence="1" type="ORF">BJ138DRAFT_282723</name>
</gene>
<sequence length="523" mass="59253">PNAARNAFTHIYHANGPPAIIDKLLSDLDFHPLSINILAHVARGNQWTLEELMRSWEGQHTHLLDAGDGKRQSLSVTIELSLTSSSIQRLGPDARHVMQVAAFLPQGLNGRYLERLFPTVPNIHSIVGALCRLSLMYRKMDAYTMLSPIRLHILSAYKDDDIPPLDLTHIRAYYYKQLAQVHGEDDRGAWITTEDANLERLLAHDLSRATPMDMAFICRACYQFIRQLMQHKPRPTSLRPVVLRLPEDNPQLTKFLGFFKYIRQPRSRNASLYGKAVCALYLALLAHDLINVTESIDLYATAKRLFILNQEHNLAAQCLESMAVQYTWLAKISAAEGTLQDALTMRREHHILSPEDKARINLRLGRAVMHRGRLEESRVLLTGARRYFQDVNDTDHLSETVRLQGEVELRSGNYLAARQHFEARFLLPTFMSNAVDRAWNLIYLSVVEVREGNISEAQKLLEEASALVLGGNNIYAVSFVLFYQGALASDSGDFDLARDFFHRVFVTCESHTEPVVSSVNIVG</sequence>
<proteinExistence type="predicted"/>
<name>A0ACB7ZPJ6_9AGAM</name>
<evidence type="ECO:0000313" key="2">
    <source>
        <dbReference type="Proteomes" id="UP000790377"/>
    </source>
</evidence>
<comment type="caution">
    <text evidence="1">The sequence shown here is derived from an EMBL/GenBank/DDBJ whole genome shotgun (WGS) entry which is preliminary data.</text>
</comment>
<accession>A0ACB7ZPJ6</accession>
<protein>
    <submittedName>
        <fullName evidence="1">Uncharacterized protein</fullName>
    </submittedName>
</protein>
<reference evidence="1" key="1">
    <citation type="journal article" date="2021" name="New Phytol.">
        <title>Evolutionary innovations through gain and loss of genes in the ectomycorrhizal Boletales.</title>
        <authorList>
            <person name="Wu G."/>
            <person name="Miyauchi S."/>
            <person name="Morin E."/>
            <person name="Kuo A."/>
            <person name="Drula E."/>
            <person name="Varga T."/>
            <person name="Kohler A."/>
            <person name="Feng B."/>
            <person name="Cao Y."/>
            <person name="Lipzen A."/>
            <person name="Daum C."/>
            <person name="Hundley H."/>
            <person name="Pangilinan J."/>
            <person name="Johnson J."/>
            <person name="Barry K."/>
            <person name="LaButti K."/>
            <person name="Ng V."/>
            <person name="Ahrendt S."/>
            <person name="Min B."/>
            <person name="Choi I.G."/>
            <person name="Park H."/>
            <person name="Plett J.M."/>
            <person name="Magnuson J."/>
            <person name="Spatafora J.W."/>
            <person name="Nagy L.G."/>
            <person name="Henrissat B."/>
            <person name="Grigoriev I.V."/>
            <person name="Yang Z.L."/>
            <person name="Xu J."/>
            <person name="Martin F.M."/>
        </authorList>
    </citation>
    <scope>NUCLEOTIDE SEQUENCE</scope>
    <source>
        <strain evidence="1">ATCC 28755</strain>
    </source>
</reference>
<evidence type="ECO:0000313" key="1">
    <source>
        <dbReference type="EMBL" id="KAH7902753.1"/>
    </source>
</evidence>